<comment type="caution">
    <text evidence="2">The sequence shown here is derived from an EMBL/GenBank/DDBJ whole genome shotgun (WGS) entry which is preliminary data.</text>
</comment>
<sequence>MKYLLLLALTQSLLGCAIAFPPSDKGFNQQAVTGKESVYIASAANSNPACHDSRLIEELKDRFEALNYVEAESEYKADLALFLDSECGVDQTGADMATMIFPLASFFILPITTTTEYEVRVETFEHGAPAKDYFFDGSSKVLTHPFYFGKLADKHKEYVEQSTPAMSSRIINALEEDYFL</sequence>
<dbReference type="OrthoDB" id="6364110at2"/>
<dbReference type="PROSITE" id="PS51257">
    <property type="entry name" value="PROKAR_LIPOPROTEIN"/>
    <property type="match status" value="1"/>
</dbReference>
<gene>
    <name evidence="2" type="ORF">DOQ08_01958</name>
</gene>
<name>A0A3M2RI80_9GAMM</name>
<evidence type="ECO:0000256" key="1">
    <source>
        <dbReference type="SAM" id="SignalP"/>
    </source>
</evidence>
<dbReference type="EMBL" id="QMDL01000002">
    <property type="protein sequence ID" value="RMJ04635.1"/>
    <property type="molecule type" value="Genomic_DNA"/>
</dbReference>
<proteinExistence type="predicted"/>
<reference evidence="2 3" key="1">
    <citation type="submission" date="2018-08" db="EMBL/GenBank/DDBJ databases">
        <title>Whole Genome Sequence of the Moderate Halophilic Marine Bacterium Marinobacter litoralis Sw-45.</title>
        <authorList>
            <person name="Musa H."/>
        </authorList>
    </citation>
    <scope>NUCLEOTIDE SEQUENCE [LARGE SCALE GENOMIC DNA]</scope>
    <source>
        <strain evidence="2 3">Sw-45</strain>
    </source>
</reference>
<dbReference type="Proteomes" id="UP000265903">
    <property type="component" value="Unassembled WGS sequence"/>
</dbReference>
<feature type="signal peptide" evidence="1">
    <location>
        <begin position="1"/>
        <end position="19"/>
    </location>
</feature>
<organism evidence="2 3">
    <name type="scientific">Marinobacter litoralis</name>
    <dbReference type="NCBI Taxonomy" id="187981"/>
    <lineage>
        <taxon>Bacteria</taxon>
        <taxon>Pseudomonadati</taxon>
        <taxon>Pseudomonadota</taxon>
        <taxon>Gammaproteobacteria</taxon>
        <taxon>Pseudomonadales</taxon>
        <taxon>Marinobacteraceae</taxon>
        <taxon>Marinobacter</taxon>
    </lineage>
</organism>
<keyword evidence="3" id="KW-1185">Reference proteome</keyword>
<evidence type="ECO:0000313" key="2">
    <source>
        <dbReference type="EMBL" id="RMJ04635.1"/>
    </source>
</evidence>
<keyword evidence="1" id="KW-0732">Signal</keyword>
<protein>
    <recommendedName>
        <fullName evidence="4">DUF4136 domain-containing protein</fullName>
    </recommendedName>
</protein>
<accession>A0A3M2RI80</accession>
<dbReference type="AlphaFoldDB" id="A0A3M2RI80"/>
<feature type="chain" id="PRO_5018109002" description="DUF4136 domain-containing protein" evidence="1">
    <location>
        <begin position="20"/>
        <end position="180"/>
    </location>
</feature>
<evidence type="ECO:0000313" key="3">
    <source>
        <dbReference type="Proteomes" id="UP000265903"/>
    </source>
</evidence>
<evidence type="ECO:0008006" key="4">
    <source>
        <dbReference type="Google" id="ProtNLM"/>
    </source>
</evidence>
<dbReference type="RefSeq" id="WP_114334690.1">
    <property type="nucleotide sequence ID" value="NZ_QMDL01000002.1"/>
</dbReference>